<gene>
    <name evidence="1" type="ORF">NM688_g1027</name>
</gene>
<protein>
    <submittedName>
        <fullName evidence="1">Uncharacterized protein</fullName>
    </submittedName>
</protein>
<name>A0ACC1TD06_9APHY</name>
<evidence type="ECO:0000313" key="2">
    <source>
        <dbReference type="Proteomes" id="UP001148662"/>
    </source>
</evidence>
<evidence type="ECO:0000313" key="1">
    <source>
        <dbReference type="EMBL" id="KAJ3558257.1"/>
    </source>
</evidence>
<sequence>MTSADIDGSNNMTYTAPRKNLKQKQADESSPQSSPRGRIASRNPATPPRGQFGRVPLHRRGTSRTYERLEDLLKEAGYKETKINTPETERTSSHTNDRSGLGGMRSGVGAVVDFISGWIPGSSSQSEQQDVPTRGRANAPSPSPVPSSRASGLSSRASGLSSRTSGLSDSSYYRGLRPRSSATDSLRAYAQRAAAQGHLRHMASTPNIGKRNGPSSGGRRYSTSRNTEEHPPMPVNWLNSVSKAVAGSSAHGAHVGGPTSRHIPIRSSRSAVNGSPKGKHALVDPPLAPFEYYVALRPHLARPRARVTDSHIKTTHGHEMCGNLKGRNHRVPRTACRRYPARSWRTMFGMHNGSTAGAFRRVPTTTTSTATTMTKANWTLHAC</sequence>
<dbReference type="Proteomes" id="UP001148662">
    <property type="component" value="Unassembled WGS sequence"/>
</dbReference>
<comment type="caution">
    <text evidence="1">The sequence shown here is derived from an EMBL/GenBank/DDBJ whole genome shotgun (WGS) entry which is preliminary data.</text>
</comment>
<dbReference type="EMBL" id="JANHOG010000100">
    <property type="protein sequence ID" value="KAJ3558257.1"/>
    <property type="molecule type" value="Genomic_DNA"/>
</dbReference>
<accession>A0ACC1TD06</accession>
<reference evidence="1" key="1">
    <citation type="submission" date="2022-07" db="EMBL/GenBank/DDBJ databases">
        <title>Genome Sequence of Phlebia brevispora.</title>
        <authorList>
            <person name="Buettner E."/>
        </authorList>
    </citation>
    <scope>NUCLEOTIDE SEQUENCE</scope>
    <source>
        <strain evidence="1">MPL23</strain>
    </source>
</reference>
<organism evidence="1 2">
    <name type="scientific">Phlebia brevispora</name>
    <dbReference type="NCBI Taxonomy" id="194682"/>
    <lineage>
        <taxon>Eukaryota</taxon>
        <taxon>Fungi</taxon>
        <taxon>Dikarya</taxon>
        <taxon>Basidiomycota</taxon>
        <taxon>Agaricomycotina</taxon>
        <taxon>Agaricomycetes</taxon>
        <taxon>Polyporales</taxon>
        <taxon>Meruliaceae</taxon>
        <taxon>Phlebia</taxon>
    </lineage>
</organism>
<keyword evidence="2" id="KW-1185">Reference proteome</keyword>
<proteinExistence type="predicted"/>